<dbReference type="GO" id="GO:0050660">
    <property type="term" value="F:flavin adenine dinucleotide binding"/>
    <property type="evidence" value="ECO:0007669"/>
    <property type="project" value="InterPro"/>
</dbReference>
<dbReference type="PROSITE" id="PS01136">
    <property type="entry name" value="UPF0034"/>
    <property type="match status" value="1"/>
</dbReference>
<feature type="domain" description="DUS-like FMN-binding" evidence="15">
    <location>
        <begin position="30"/>
        <end position="338"/>
    </location>
</feature>
<evidence type="ECO:0000256" key="10">
    <source>
        <dbReference type="ARBA" id="ARBA00048205"/>
    </source>
</evidence>
<evidence type="ECO:0000256" key="11">
    <source>
        <dbReference type="ARBA" id="ARBA00048802"/>
    </source>
</evidence>
<feature type="binding site" evidence="14">
    <location>
        <position position="192"/>
    </location>
    <ligand>
        <name>FMN</name>
        <dbReference type="ChEBI" id="CHEBI:58210"/>
    </ligand>
</feature>
<comment type="similarity">
    <text evidence="12">Belongs to the dus family.</text>
</comment>
<dbReference type="InterPro" id="IPR001269">
    <property type="entry name" value="DUS_fam"/>
</dbReference>
<comment type="caution">
    <text evidence="16">The sequence shown here is derived from an EMBL/GenBank/DDBJ whole genome shotgun (WGS) entry which is preliminary data.</text>
</comment>
<dbReference type="CDD" id="cd02801">
    <property type="entry name" value="DUS_like_FMN"/>
    <property type="match status" value="1"/>
</dbReference>
<evidence type="ECO:0000313" key="17">
    <source>
        <dbReference type="Proteomes" id="UP000004358"/>
    </source>
</evidence>
<keyword evidence="9 12" id="KW-0560">Oxidoreductase</keyword>
<reference evidence="16 17" key="1">
    <citation type="submission" date="2006-02" db="EMBL/GenBank/DDBJ databases">
        <authorList>
            <person name="Amann R."/>
            <person name="Ferriera S."/>
            <person name="Johnson J."/>
            <person name="Kravitz S."/>
            <person name="Halpern A."/>
            <person name="Remington K."/>
            <person name="Beeson K."/>
            <person name="Tran B."/>
            <person name="Rogers Y.-H."/>
            <person name="Friedman R."/>
            <person name="Venter J.C."/>
        </authorList>
    </citation>
    <scope>NUCLEOTIDE SEQUENCE [LARGE SCALE GENOMIC DNA]</scope>
    <source>
        <strain evidence="16 17">DSM 3645</strain>
    </source>
</reference>
<keyword evidence="5 12" id="KW-0288">FMN</keyword>
<evidence type="ECO:0000259" key="15">
    <source>
        <dbReference type="Pfam" id="PF01207"/>
    </source>
</evidence>
<evidence type="ECO:0000256" key="1">
    <source>
        <dbReference type="ARBA" id="ARBA00001917"/>
    </source>
</evidence>
<dbReference type="SUPFAM" id="SSF51395">
    <property type="entry name" value="FMN-linked oxidoreductases"/>
    <property type="match status" value="1"/>
</dbReference>
<evidence type="ECO:0000256" key="9">
    <source>
        <dbReference type="ARBA" id="ARBA00023002"/>
    </source>
</evidence>
<comment type="catalytic activity">
    <reaction evidence="11">
        <text>a 5,6-dihydrouridine in tRNA + NAD(+) = a uridine in tRNA + NADH + H(+)</text>
        <dbReference type="Rhea" id="RHEA:54452"/>
        <dbReference type="Rhea" id="RHEA-COMP:13339"/>
        <dbReference type="Rhea" id="RHEA-COMP:13887"/>
        <dbReference type="ChEBI" id="CHEBI:15378"/>
        <dbReference type="ChEBI" id="CHEBI:57540"/>
        <dbReference type="ChEBI" id="CHEBI:57945"/>
        <dbReference type="ChEBI" id="CHEBI:65315"/>
        <dbReference type="ChEBI" id="CHEBI:74443"/>
    </reaction>
</comment>
<protein>
    <recommendedName>
        <fullName evidence="12">tRNA-dihydrouridine synthase</fullName>
        <ecNumber evidence="12">1.3.1.-</ecNumber>
    </recommendedName>
</protein>
<evidence type="ECO:0000313" key="16">
    <source>
        <dbReference type="EMBL" id="EAQ79759.1"/>
    </source>
</evidence>
<feature type="binding site" evidence="14">
    <location>
        <position position="162"/>
    </location>
    <ligand>
        <name>FMN</name>
        <dbReference type="ChEBI" id="CHEBI:58210"/>
    </ligand>
</feature>
<dbReference type="EC" id="1.3.1.-" evidence="12"/>
<dbReference type="InterPro" id="IPR024036">
    <property type="entry name" value="tRNA-dHydroUridine_Synthase_C"/>
</dbReference>
<dbReference type="InterPro" id="IPR035587">
    <property type="entry name" value="DUS-like_FMN-bd"/>
</dbReference>
<dbReference type="InterPro" id="IPR018517">
    <property type="entry name" value="tRNA_hU_synthase_CS"/>
</dbReference>
<keyword evidence="6 12" id="KW-0819">tRNA processing</keyword>
<dbReference type="eggNOG" id="COG0042">
    <property type="taxonomic scope" value="Bacteria"/>
</dbReference>
<dbReference type="Proteomes" id="UP000004358">
    <property type="component" value="Unassembled WGS sequence"/>
</dbReference>
<evidence type="ECO:0000256" key="5">
    <source>
        <dbReference type="ARBA" id="ARBA00022643"/>
    </source>
</evidence>
<evidence type="ECO:0000256" key="8">
    <source>
        <dbReference type="ARBA" id="ARBA00022884"/>
    </source>
</evidence>
<feature type="binding site" evidence="14">
    <location>
        <begin position="32"/>
        <end position="34"/>
    </location>
    <ligand>
        <name>FMN</name>
        <dbReference type="ChEBI" id="CHEBI:58210"/>
    </ligand>
</feature>
<evidence type="ECO:0000256" key="2">
    <source>
        <dbReference type="ARBA" id="ARBA00002790"/>
    </source>
</evidence>
<dbReference type="EMBL" id="AANZ01000013">
    <property type="protein sequence ID" value="EAQ79759.1"/>
    <property type="molecule type" value="Genomic_DNA"/>
</dbReference>
<dbReference type="HOGENOM" id="CLU_013299_0_0_0"/>
<comment type="cofactor">
    <cofactor evidence="1 12 14">
        <name>FMN</name>
        <dbReference type="ChEBI" id="CHEBI:58210"/>
    </cofactor>
</comment>
<comment type="function">
    <text evidence="2 12">Catalyzes the synthesis of 5,6-dihydrouridine (D), a modified base found in the D-loop of most tRNAs, via the reduction of the C5-C6 double bond in target uridines.</text>
</comment>
<dbReference type="Gene3D" id="1.10.1200.80">
    <property type="entry name" value="Putative flavin oxidoreducatase, domain 2"/>
    <property type="match status" value="1"/>
</dbReference>
<dbReference type="NCBIfam" id="TIGR00737">
    <property type="entry name" value="nifR3_yhdG"/>
    <property type="match status" value="1"/>
</dbReference>
<evidence type="ECO:0000256" key="12">
    <source>
        <dbReference type="PIRNR" id="PIRNR006621"/>
    </source>
</evidence>
<gene>
    <name evidence="16" type="ORF">DSM3645_24660</name>
</gene>
<evidence type="ECO:0000256" key="14">
    <source>
        <dbReference type="PIRSR" id="PIRSR006621-2"/>
    </source>
</evidence>
<dbReference type="InterPro" id="IPR013785">
    <property type="entry name" value="Aldolase_TIM"/>
</dbReference>
<evidence type="ECO:0000256" key="3">
    <source>
        <dbReference type="ARBA" id="ARBA00022555"/>
    </source>
</evidence>
<organism evidence="16 17">
    <name type="scientific">Blastopirellula marina DSM 3645</name>
    <dbReference type="NCBI Taxonomy" id="314230"/>
    <lineage>
        <taxon>Bacteria</taxon>
        <taxon>Pseudomonadati</taxon>
        <taxon>Planctomycetota</taxon>
        <taxon>Planctomycetia</taxon>
        <taxon>Pirellulales</taxon>
        <taxon>Pirellulaceae</taxon>
        <taxon>Blastopirellula</taxon>
    </lineage>
</organism>
<sequence>MNDSADTTLPPVTVKPLKIGDLVIDPPILQAPMAGYTNYAFRQIVRDYGGVGLQATEMVSARSFVWLDQQAEFPDRLWGIEDEPRPLAVQMWDNEPDTMARVGERLVEEFQVSVVDINFGCPVKQVTQSAHSGSYLLRWPEKMFSIIRRVVEACAPTPVTAKIRLGCSRDKINANEIAQVVEEAGAAALTVHGRTAADFFKGSADWEKISEIKPYLKKIPLIGNGDLDSAAKVVEAFRSYQVDGVMIARACLGRPWLFAQAAAALRGEPVPADPTLTEQRMCLLRHYDLVVQRFGIEKGTMLMRKFACCYAQGMYGARAFRTRAAKVSSPAEFYEIVENLFPRDPEVDAVEAASAEMASGS</sequence>
<proteinExistence type="inferred from homology"/>
<dbReference type="Pfam" id="PF01207">
    <property type="entry name" value="Dus"/>
    <property type="match status" value="1"/>
</dbReference>
<dbReference type="GO" id="GO:0000049">
    <property type="term" value="F:tRNA binding"/>
    <property type="evidence" value="ECO:0007669"/>
    <property type="project" value="UniProtKB-KW"/>
</dbReference>
<dbReference type="AlphaFoldDB" id="A3ZV23"/>
<dbReference type="PANTHER" id="PTHR45846:SF1">
    <property type="entry name" value="TRNA-DIHYDROURIDINE(47) SYNTHASE [NAD(P)(+)]-LIKE"/>
    <property type="match status" value="1"/>
</dbReference>
<keyword evidence="7" id="KW-0521">NADP</keyword>
<keyword evidence="3" id="KW-0820">tRNA-binding</keyword>
<dbReference type="STRING" id="314230.DSM3645_24660"/>
<dbReference type="InterPro" id="IPR004652">
    <property type="entry name" value="DusB-like"/>
</dbReference>
<keyword evidence="4 12" id="KW-0285">Flavoprotein</keyword>
<keyword evidence="14" id="KW-0547">Nucleotide-binding</keyword>
<evidence type="ECO:0000256" key="7">
    <source>
        <dbReference type="ARBA" id="ARBA00022857"/>
    </source>
</evidence>
<evidence type="ECO:0000256" key="6">
    <source>
        <dbReference type="ARBA" id="ARBA00022694"/>
    </source>
</evidence>
<dbReference type="GO" id="GO:0017150">
    <property type="term" value="F:tRNA dihydrouridine synthase activity"/>
    <property type="evidence" value="ECO:0007669"/>
    <property type="project" value="InterPro"/>
</dbReference>
<evidence type="ECO:0000256" key="13">
    <source>
        <dbReference type="PIRSR" id="PIRSR006621-1"/>
    </source>
</evidence>
<feature type="binding site" evidence="14">
    <location>
        <begin position="248"/>
        <end position="249"/>
    </location>
    <ligand>
        <name>FMN</name>
        <dbReference type="ChEBI" id="CHEBI:58210"/>
    </ligand>
</feature>
<dbReference type="PANTHER" id="PTHR45846">
    <property type="entry name" value="TRNA-DIHYDROURIDINE(47) SYNTHASE [NAD(P)(+)]-LIKE"/>
    <property type="match status" value="1"/>
</dbReference>
<dbReference type="RefSeq" id="WP_002652829.1">
    <property type="nucleotide sequence ID" value="NZ_CH672376.1"/>
</dbReference>
<dbReference type="PIRSF" id="PIRSF006621">
    <property type="entry name" value="Dus"/>
    <property type="match status" value="1"/>
</dbReference>
<name>A3ZV23_9BACT</name>
<evidence type="ECO:0000256" key="4">
    <source>
        <dbReference type="ARBA" id="ARBA00022630"/>
    </source>
</evidence>
<dbReference type="OrthoDB" id="9764501at2"/>
<feature type="active site" description="Proton donor" evidence="13">
    <location>
        <position position="121"/>
    </location>
</feature>
<comment type="catalytic activity">
    <reaction evidence="10">
        <text>a 5,6-dihydrouridine in tRNA + NADP(+) = a uridine in tRNA + NADPH + H(+)</text>
        <dbReference type="Rhea" id="RHEA:23624"/>
        <dbReference type="Rhea" id="RHEA-COMP:13339"/>
        <dbReference type="Rhea" id="RHEA-COMP:13887"/>
        <dbReference type="ChEBI" id="CHEBI:15378"/>
        <dbReference type="ChEBI" id="CHEBI:57783"/>
        <dbReference type="ChEBI" id="CHEBI:58349"/>
        <dbReference type="ChEBI" id="CHEBI:65315"/>
        <dbReference type="ChEBI" id="CHEBI:74443"/>
    </reaction>
</comment>
<feature type="binding site" evidence="14">
    <location>
        <position position="90"/>
    </location>
    <ligand>
        <name>FMN</name>
        <dbReference type="ChEBI" id="CHEBI:58210"/>
    </ligand>
</feature>
<dbReference type="Gene3D" id="3.20.20.70">
    <property type="entry name" value="Aldolase class I"/>
    <property type="match status" value="1"/>
</dbReference>
<keyword evidence="8" id="KW-0694">RNA-binding</keyword>
<accession>A3ZV23</accession>